<dbReference type="EMBL" id="KM030271">
    <property type="protein sequence ID" value="AJE75758.1"/>
    <property type="molecule type" value="Genomic_DNA"/>
</dbReference>
<comment type="catalytic activity">
    <reaction evidence="6">
        <text>N-terminal N-formyl-L-methionyl-[peptide] + H2O = N-terminal L-methionyl-[peptide] + formate</text>
        <dbReference type="Rhea" id="RHEA:24420"/>
        <dbReference type="Rhea" id="RHEA-COMP:10639"/>
        <dbReference type="Rhea" id="RHEA-COMP:10640"/>
        <dbReference type="ChEBI" id="CHEBI:15377"/>
        <dbReference type="ChEBI" id="CHEBI:15740"/>
        <dbReference type="ChEBI" id="CHEBI:49298"/>
        <dbReference type="ChEBI" id="CHEBI:64731"/>
        <dbReference type="EC" id="3.5.1.88"/>
    </reaction>
</comment>
<dbReference type="PATRIC" id="fig|882211.3.peg.2031"/>
<reference evidence="8" key="2">
    <citation type="submission" date="2016-10" db="EMBL/GenBank/DDBJ databases">
        <authorList>
            <person name="de Groot N.N."/>
        </authorList>
    </citation>
    <scope>NUCLEOTIDE SEQUENCE [LARGE SCALE GENOMIC DNA]</scope>
    <source>
        <strain evidence="8">LMG 25555</strain>
    </source>
</reference>
<feature type="binding site" evidence="6">
    <location>
        <position position="143"/>
    </location>
    <ligand>
        <name>Fe cation</name>
        <dbReference type="ChEBI" id="CHEBI:24875"/>
    </ligand>
</feature>
<dbReference type="InterPro" id="IPR036821">
    <property type="entry name" value="Peptide_deformylase_sf"/>
</dbReference>
<evidence type="ECO:0000313" key="7">
    <source>
        <dbReference type="EMBL" id="AJE75758.1"/>
    </source>
</evidence>
<evidence type="ECO:0000256" key="6">
    <source>
        <dbReference type="HAMAP-Rule" id="MF_00163"/>
    </source>
</evidence>
<comment type="function">
    <text evidence="6">Removes the formyl group from the N-terminal Met of newly synthesized proteins. Requires at least a dipeptide for an efficient rate of reaction. N-terminal L-methionine is a prerequisite for activity but the enzyme has broad specificity at other positions.</text>
</comment>
<evidence type="ECO:0000256" key="5">
    <source>
        <dbReference type="ARBA" id="ARBA00023004"/>
    </source>
</evidence>
<keyword evidence="4 6" id="KW-0648">Protein biosynthesis</keyword>
<dbReference type="NCBIfam" id="NF001159">
    <property type="entry name" value="PRK00150.1-3"/>
    <property type="match status" value="1"/>
</dbReference>
<evidence type="ECO:0000256" key="4">
    <source>
        <dbReference type="ARBA" id="ARBA00022917"/>
    </source>
</evidence>
<keyword evidence="2 6" id="KW-0479">Metal-binding</keyword>
<dbReference type="EMBL" id="FNUD01000002">
    <property type="protein sequence ID" value="SEF08159.1"/>
    <property type="molecule type" value="Genomic_DNA"/>
</dbReference>
<dbReference type="PANTHER" id="PTHR10458:SF20">
    <property type="entry name" value="PEPTIDE DEFORMYLASE 1"/>
    <property type="match status" value="1"/>
</dbReference>
<dbReference type="PANTHER" id="PTHR10458">
    <property type="entry name" value="PEPTIDE DEFORMYLASE"/>
    <property type="match status" value="1"/>
</dbReference>
<evidence type="ECO:0000256" key="3">
    <source>
        <dbReference type="ARBA" id="ARBA00022801"/>
    </source>
</evidence>
<feature type="binding site" evidence="6">
    <location>
        <position position="147"/>
    </location>
    <ligand>
        <name>Fe cation</name>
        <dbReference type="ChEBI" id="CHEBI:24875"/>
    </ligand>
</feature>
<feature type="active site" evidence="6">
    <location>
        <position position="144"/>
    </location>
</feature>
<feature type="binding site" evidence="6">
    <location>
        <position position="101"/>
    </location>
    <ligand>
        <name>Fe cation</name>
        <dbReference type="ChEBI" id="CHEBI:24875"/>
    </ligand>
</feature>
<dbReference type="PIRSF" id="PIRSF004749">
    <property type="entry name" value="Pep_def"/>
    <property type="match status" value="1"/>
</dbReference>
<dbReference type="CDD" id="cd00487">
    <property type="entry name" value="Pep_deformylase"/>
    <property type="match status" value="1"/>
</dbReference>
<comment type="cofactor">
    <cofactor evidence="6">
        <name>Fe(2+)</name>
        <dbReference type="ChEBI" id="CHEBI:29033"/>
    </cofactor>
    <text evidence="6">Binds 1 Fe(2+) ion.</text>
</comment>
<sequence>MIREILKMGDERLLRVAKPVPEEMFDTPQLWQLLDDMLQTMEHAGGVGLAAPQIGVDLQLVVFGFEHSERYPDAEAVPQTILINPLITPLSPALEEDWEGCLSVPGLRGMVERFHKIRYEGFTPKGEPVVRVAEGFHARVVQHECDHLIGRLYPSRIKDFTKFGFIEVLFPDLEPGTKE</sequence>
<keyword evidence="5 6" id="KW-0408">Iron</keyword>
<dbReference type="GO" id="GO:0046872">
    <property type="term" value="F:metal ion binding"/>
    <property type="evidence" value="ECO:0007669"/>
    <property type="project" value="UniProtKB-KW"/>
</dbReference>
<dbReference type="NCBIfam" id="TIGR00079">
    <property type="entry name" value="pept_deformyl"/>
    <property type="match status" value="1"/>
</dbReference>
<keyword evidence="3 6" id="KW-0378">Hydrolase</keyword>
<keyword evidence="9" id="KW-1185">Reference proteome</keyword>
<dbReference type="Gene3D" id="3.90.45.10">
    <property type="entry name" value="Peptide deformylase"/>
    <property type="match status" value="1"/>
</dbReference>
<dbReference type="OrthoDB" id="9804313at2"/>
<dbReference type="FunFam" id="3.90.45.10:FF:000003">
    <property type="entry name" value="Peptide deformylase"/>
    <property type="match status" value="1"/>
</dbReference>
<dbReference type="Pfam" id="PF01327">
    <property type="entry name" value="Pep_deformylase"/>
    <property type="match status" value="1"/>
</dbReference>
<dbReference type="AlphaFoldDB" id="A0A0F6P9C5"/>
<evidence type="ECO:0000313" key="9">
    <source>
        <dbReference type="Proteomes" id="UP000183613"/>
    </source>
</evidence>
<dbReference type="HAMAP" id="MF_00163">
    <property type="entry name" value="Pep_deformylase"/>
    <property type="match status" value="1"/>
</dbReference>
<dbReference type="GO" id="GO:0042586">
    <property type="term" value="F:peptide deformylase activity"/>
    <property type="evidence" value="ECO:0007669"/>
    <property type="project" value="UniProtKB-UniRule"/>
</dbReference>
<dbReference type="Proteomes" id="UP000183613">
    <property type="component" value="Unassembled WGS sequence"/>
</dbReference>
<reference evidence="7" key="1">
    <citation type="journal article" date="2015" name="Nat. Commun.">
        <title>A novel pathway producing dimethylsulphide in bacteria is widespread in soil environments.</title>
        <authorList>
            <person name="Carrion O."/>
            <person name="Curson A.R."/>
            <person name="Kumaresan D."/>
            <person name="Fu Y."/>
            <person name="Lang A.S."/>
            <person name="Mercade E."/>
            <person name="Todd J.D."/>
        </authorList>
    </citation>
    <scope>NUCLEOTIDE SEQUENCE</scope>
    <source>
        <strain evidence="7">M1T</strain>
    </source>
</reference>
<proteinExistence type="inferred from homology"/>
<protein>
    <recommendedName>
        <fullName evidence="6">Peptide deformylase</fullName>
        <shortName evidence="6">PDF</shortName>
        <ecNumber evidence="6">3.5.1.88</ecNumber>
    </recommendedName>
    <alternativeName>
        <fullName evidence="6">Polypeptide deformylase</fullName>
    </alternativeName>
</protein>
<dbReference type="PRINTS" id="PR01576">
    <property type="entry name" value="PDEFORMYLASE"/>
</dbReference>
<gene>
    <name evidence="6" type="primary">def</name>
    <name evidence="8" type="ORF">SAMN04489800_4427</name>
</gene>
<organism evidence="7">
    <name type="scientific">Pseudomonas deceptionensis</name>
    <dbReference type="NCBI Taxonomy" id="882211"/>
    <lineage>
        <taxon>Bacteria</taxon>
        <taxon>Pseudomonadati</taxon>
        <taxon>Pseudomonadota</taxon>
        <taxon>Gammaproteobacteria</taxon>
        <taxon>Pseudomonadales</taxon>
        <taxon>Pseudomonadaceae</taxon>
        <taxon>Pseudomonas</taxon>
    </lineage>
</organism>
<dbReference type="EC" id="3.5.1.88" evidence="6"/>
<dbReference type="InterPro" id="IPR023635">
    <property type="entry name" value="Peptide_deformylase"/>
</dbReference>
<evidence type="ECO:0000313" key="8">
    <source>
        <dbReference type="EMBL" id="SEF08159.1"/>
    </source>
</evidence>
<comment type="similarity">
    <text evidence="1 6">Belongs to the polypeptide deformylase family.</text>
</comment>
<dbReference type="RefSeq" id="WP_048359806.1">
    <property type="nucleotide sequence ID" value="NZ_FNUD01000002.1"/>
</dbReference>
<dbReference type="GO" id="GO:0006412">
    <property type="term" value="P:translation"/>
    <property type="evidence" value="ECO:0007669"/>
    <property type="project" value="UniProtKB-UniRule"/>
</dbReference>
<dbReference type="SUPFAM" id="SSF56420">
    <property type="entry name" value="Peptide deformylase"/>
    <property type="match status" value="1"/>
</dbReference>
<evidence type="ECO:0000256" key="2">
    <source>
        <dbReference type="ARBA" id="ARBA00022723"/>
    </source>
</evidence>
<accession>A0A0F6P9C5</accession>
<reference evidence="9" key="3">
    <citation type="submission" date="2016-10" db="EMBL/GenBank/DDBJ databases">
        <authorList>
            <person name="Varghese N."/>
            <person name="Submissions S."/>
        </authorList>
    </citation>
    <scope>NUCLEOTIDE SEQUENCE [LARGE SCALE GENOMIC DNA]</scope>
    <source>
        <strain evidence="9">LMG 25555</strain>
    </source>
</reference>
<name>A0A0F6P9C5_PSEDM</name>
<evidence type="ECO:0000256" key="1">
    <source>
        <dbReference type="ARBA" id="ARBA00010759"/>
    </source>
</evidence>